<feature type="compositionally biased region" description="Polar residues" evidence="1">
    <location>
        <begin position="80"/>
        <end position="89"/>
    </location>
</feature>
<accession>G0PK51</accession>
<evidence type="ECO:0000256" key="1">
    <source>
        <dbReference type="SAM" id="MobiDB-lite"/>
    </source>
</evidence>
<feature type="region of interest" description="Disordered" evidence="1">
    <location>
        <begin position="213"/>
        <end position="244"/>
    </location>
</feature>
<name>G0PK51_CAEBE</name>
<evidence type="ECO:0000313" key="3">
    <source>
        <dbReference type="Proteomes" id="UP000008068"/>
    </source>
</evidence>
<feature type="region of interest" description="Disordered" evidence="1">
    <location>
        <begin position="59"/>
        <end position="91"/>
    </location>
</feature>
<sequence>MSHHRLSDCGLYRETIYQMLYGSPTPQEEQKGFEDSVLERKSKKVSDLVARFEKNVKLDDTTVEVKEEDKEPVNPDSKKTASSPTIQSKARQELSMETFIQGILRTSSPIPQAEDETPGGKTEQLVETPILPYRPAKIGVYFDVLNTSVEQAPAKVIEPKPLEPQSPAIKTYRSCLKSGGRMKATEAKDSSTPRPRVTFKVYSPDSAYCSPGSPFSSADSTSLGLTPPAQTQTATTTQNQEEQTDRYLKLSRELLHDTIKKYAAWKPETLRPIAVSAASIRLSALQNISSPCVMTQLMQQMYERCIAGQVTEGMDTIVVAIFHLLDDQVHVERLSVPEEYIVRKYCKMAMQ</sequence>
<dbReference type="OrthoDB" id="5820180at2759"/>
<organism evidence="3">
    <name type="scientific">Caenorhabditis brenneri</name>
    <name type="common">Nematode worm</name>
    <dbReference type="NCBI Taxonomy" id="135651"/>
    <lineage>
        <taxon>Eukaryota</taxon>
        <taxon>Metazoa</taxon>
        <taxon>Ecdysozoa</taxon>
        <taxon>Nematoda</taxon>
        <taxon>Chromadorea</taxon>
        <taxon>Rhabditida</taxon>
        <taxon>Rhabditina</taxon>
        <taxon>Rhabditomorpha</taxon>
        <taxon>Rhabditoidea</taxon>
        <taxon>Rhabditidae</taxon>
        <taxon>Peloderinae</taxon>
        <taxon>Caenorhabditis</taxon>
    </lineage>
</organism>
<feature type="compositionally biased region" description="Polar residues" evidence="1">
    <location>
        <begin position="213"/>
        <end position="224"/>
    </location>
</feature>
<keyword evidence="3" id="KW-1185">Reference proteome</keyword>
<feature type="compositionally biased region" description="Basic and acidic residues" evidence="1">
    <location>
        <begin position="59"/>
        <end position="79"/>
    </location>
</feature>
<dbReference type="AlphaFoldDB" id="G0PK51"/>
<dbReference type="InParanoid" id="G0PK51"/>
<dbReference type="HOGENOM" id="CLU_894964_0_0_1"/>
<proteinExistence type="predicted"/>
<feature type="compositionally biased region" description="Low complexity" evidence="1">
    <location>
        <begin position="226"/>
        <end position="241"/>
    </location>
</feature>
<dbReference type="EMBL" id="GL380808">
    <property type="protein sequence ID" value="EGT31726.1"/>
    <property type="molecule type" value="Genomic_DNA"/>
</dbReference>
<gene>
    <name evidence="2" type="ORF">CAEBREN_17020</name>
</gene>
<reference evidence="3" key="1">
    <citation type="submission" date="2011-07" db="EMBL/GenBank/DDBJ databases">
        <authorList>
            <consortium name="Caenorhabditis brenneri Sequencing and Analysis Consortium"/>
            <person name="Wilson R.K."/>
        </authorList>
    </citation>
    <scope>NUCLEOTIDE SEQUENCE [LARGE SCALE GENOMIC DNA]</scope>
    <source>
        <strain evidence="3">PB2801</strain>
    </source>
</reference>
<protein>
    <submittedName>
        <fullName evidence="2">Uncharacterized protein</fullName>
    </submittedName>
</protein>
<evidence type="ECO:0000313" key="2">
    <source>
        <dbReference type="EMBL" id="EGT31726.1"/>
    </source>
</evidence>
<dbReference type="Proteomes" id="UP000008068">
    <property type="component" value="Unassembled WGS sequence"/>
</dbReference>